<organism evidence="2 3">
    <name type="scientific">Pseudoalteromonas luteoviolacea DSM 6061</name>
    <dbReference type="NCBI Taxonomy" id="1365250"/>
    <lineage>
        <taxon>Bacteria</taxon>
        <taxon>Pseudomonadati</taxon>
        <taxon>Pseudomonadota</taxon>
        <taxon>Gammaproteobacteria</taxon>
        <taxon>Alteromonadales</taxon>
        <taxon>Pseudoalteromonadaceae</taxon>
        <taxon>Pseudoalteromonas</taxon>
    </lineage>
</organism>
<dbReference type="EMBL" id="AUYB01000100">
    <property type="protein sequence ID" value="KZN39088.1"/>
    <property type="molecule type" value="Genomic_DNA"/>
</dbReference>
<evidence type="ECO:0000313" key="3">
    <source>
        <dbReference type="Proteomes" id="UP000076643"/>
    </source>
</evidence>
<proteinExistence type="predicted"/>
<evidence type="ECO:0000259" key="1">
    <source>
        <dbReference type="Pfam" id="PF03886"/>
    </source>
</evidence>
<accession>A0A166X000</accession>
<dbReference type="Proteomes" id="UP000076643">
    <property type="component" value="Unassembled WGS sequence"/>
</dbReference>
<dbReference type="AlphaFoldDB" id="A0A166X000"/>
<protein>
    <recommendedName>
        <fullName evidence="1">ABC-type transport auxiliary lipoprotein component domain-containing protein</fullName>
    </recommendedName>
</protein>
<reference evidence="2 3" key="1">
    <citation type="submission" date="2013-07" db="EMBL/GenBank/DDBJ databases">
        <title>Comparative Genomic and Metabolomic Analysis of Twelve Strains of Pseudoalteromonas luteoviolacea.</title>
        <authorList>
            <person name="Vynne N.G."/>
            <person name="Mansson M."/>
            <person name="Gram L."/>
        </authorList>
    </citation>
    <scope>NUCLEOTIDE SEQUENCE [LARGE SCALE GENOMIC DNA]</scope>
    <source>
        <strain evidence="2 3">DSM 6061</strain>
    </source>
</reference>
<dbReference type="Pfam" id="PF03886">
    <property type="entry name" value="ABC_trans_aux"/>
    <property type="match status" value="1"/>
</dbReference>
<sequence>MRLTSLISVFALILAGCSSNVDSHKYYKFTIDSNDSKPSTSVIKPRVYIDTISILGAANQLALIQYIDKSRVNIANFHYWAEHPEHMLAQATNTYLTNEGFNSIPLAFAGDDVEQYVTLKIVINEFAGHFSEGAILRGNWYLYQRNKRNKVLLNSSSFSLSNPLDNDGFDALVMAHRNNWQSLMTAITNNLRQIEKQID</sequence>
<evidence type="ECO:0000313" key="2">
    <source>
        <dbReference type="EMBL" id="KZN39088.1"/>
    </source>
</evidence>
<gene>
    <name evidence="2" type="ORF">N475_14855</name>
</gene>
<name>A0A166X000_9GAMM</name>
<feature type="domain" description="ABC-type transport auxiliary lipoprotein component" evidence="1">
    <location>
        <begin position="36"/>
        <end position="187"/>
    </location>
</feature>
<dbReference type="Gene3D" id="3.40.50.10610">
    <property type="entry name" value="ABC-type transport auxiliary lipoprotein component"/>
    <property type="match status" value="1"/>
</dbReference>
<dbReference type="RefSeq" id="WP_063365225.1">
    <property type="nucleotide sequence ID" value="NZ_AQHB01000049.1"/>
</dbReference>
<dbReference type="InterPro" id="IPR005586">
    <property type="entry name" value="ABC_trans_aux"/>
</dbReference>
<comment type="caution">
    <text evidence="2">The sequence shown here is derived from an EMBL/GenBank/DDBJ whole genome shotgun (WGS) entry which is preliminary data.</text>
</comment>
<keyword evidence="3" id="KW-1185">Reference proteome</keyword>
<dbReference type="PATRIC" id="fig|1365250.3.peg.2201"/>
<dbReference type="SUPFAM" id="SSF159594">
    <property type="entry name" value="XCC0632-like"/>
    <property type="match status" value="1"/>
</dbReference>
<dbReference type="PROSITE" id="PS51257">
    <property type="entry name" value="PROKAR_LIPOPROTEIN"/>
    <property type="match status" value="1"/>
</dbReference>